<dbReference type="InterPro" id="IPR027417">
    <property type="entry name" value="P-loop_NTPase"/>
</dbReference>
<dbReference type="InterPro" id="IPR050107">
    <property type="entry name" value="ABC_carbohydrate_import_ATPase"/>
</dbReference>
<protein>
    <submittedName>
        <fullName evidence="4">D-xylose transport system ATP-binding protein</fullName>
    </submittedName>
</protein>
<proteinExistence type="predicted"/>
<evidence type="ECO:0000256" key="1">
    <source>
        <dbReference type="ARBA" id="ARBA00022741"/>
    </source>
</evidence>
<gene>
    <name evidence="4" type="ORF">H4W81_001110</name>
</gene>
<dbReference type="PROSITE" id="PS50893">
    <property type="entry name" value="ABC_TRANSPORTER_2"/>
    <property type="match status" value="1"/>
</dbReference>
<dbReference type="SUPFAM" id="SSF52540">
    <property type="entry name" value="P-loop containing nucleoside triphosphate hydrolases"/>
    <property type="match status" value="1"/>
</dbReference>
<dbReference type="EMBL" id="JADBEF010000001">
    <property type="protein sequence ID" value="MBE1558331.1"/>
    <property type="molecule type" value="Genomic_DNA"/>
</dbReference>
<accession>A0ABR9K8J1</accession>
<reference evidence="4 5" key="1">
    <citation type="submission" date="2020-10" db="EMBL/GenBank/DDBJ databases">
        <title>Sequencing the genomes of 1000 actinobacteria strains.</title>
        <authorList>
            <person name="Klenk H.-P."/>
        </authorList>
    </citation>
    <scope>NUCLEOTIDE SEQUENCE [LARGE SCALE GENOMIC DNA]</scope>
    <source>
        <strain evidence="4 5">DSM 43748</strain>
    </source>
</reference>
<dbReference type="InterPro" id="IPR003593">
    <property type="entry name" value="AAA+_ATPase"/>
</dbReference>
<dbReference type="Gene3D" id="3.40.50.300">
    <property type="entry name" value="P-loop containing nucleotide triphosphate hydrolases"/>
    <property type="match status" value="1"/>
</dbReference>
<keyword evidence="1" id="KW-0547">Nucleotide-binding</keyword>
<evidence type="ECO:0000313" key="4">
    <source>
        <dbReference type="EMBL" id="MBE1558331.1"/>
    </source>
</evidence>
<comment type="caution">
    <text evidence="4">The sequence shown here is derived from an EMBL/GenBank/DDBJ whole genome shotgun (WGS) entry which is preliminary data.</text>
</comment>
<dbReference type="RefSeq" id="WP_192773762.1">
    <property type="nucleotide sequence ID" value="NZ_BAAASY010000003.1"/>
</dbReference>
<evidence type="ECO:0000259" key="3">
    <source>
        <dbReference type="PROSITE" id="PS50893"/>
    </source>
</evidence>
<evidence type="ECO:0000256" key="2">
    <source>
        <dbReference type="ARBA" id="ARBA00022840"/>
    </source>
</evidence>
<keyword evidence="2 4" id="KW-0067">ATP-binding</keyword>
<feature type="domain" description="ABC transporter" evidence="3">
    <location>
        <begin position="5"/>
        <end position="242"/>
    </location>
</feature>
<dbReference type="Pfam" id="PF00005">
    <property type="entry name" value="ABC_tran"/>
    <property type="match status" value="1"/>
</dbReference>
<dbReference type="PANTHER" id="PTHR43790:SF8">
    <property type="entry name" value="SUGAR ABC TRANSPORTER ATP-BINDING PROTEIN"/>
    <property type="match status" value="1"/>
</dbReference>
<organism evidence="4 5">
    <name type="scientific">Nonomuraea africana</name>
    <dbReference type="NCBI Taxonomy" id="46171"/>
    <lineage>
        <taxon>Bacteria</taxon>
        <taxon>Bacillati</taxon>
        <taxon>Actinomycetota</taxon>
        <taxon>Actinomycetes</taxon>
        <taxon>Streptosporangiales</taxon>
        <taxon>Streptosporangiaceae</taxon>
        <taxon>Nonomuraea</taxon>
    </lineage>
</organism>
<evidence type="ECO:0000313" key="5">
    <source>
        <dbReference type="Proteomes" id="UP000661607"/>
    </source>
</evidence>
<dbReference type="PANTHER" id="PTHR43790">
    <property type="entry name" value="CARBOHYDRATE TRANSPORT ATP-BINDING PROTEIN MG119-RELATED"/>
    <property type="match status" value="1"/>
</dbReference>
<dbReference type="CDD" id="cd03216">
    <property type="entry name" value="ABC_Carb_Monos_I"/>
    <property type="match status" value="1"/>
</dbReference>
<dbReference type="GO" id="GO:0005524">
    <property type="term" value="F:ATP binding"/>
    <property type="evidence" value="ECO:0007669"/>
    <property type="project" value="UniProtKB-KW"/>
</dbReference>
<sequence>MNPVLEVRGIDKSFGPVQVLHDVTFAAHRGEVTALVGDNGAGKSTLVKCIGGIYPIDAGDYFFDGEPVHVAGPRDAGELGIEIVYQDLALCDNLDIVQNMFLGRERRSGLVLDEATMEEMAQQTLSSLSVRTVKSIRQQVSSLSGGQRQTVAIAKAVLWNSKVVILDEPTAALGVAQTAQVLELVRRLADKGLAVVLISHNMNDVFAVSDRIAALYLGRMAAQVKAADVTHAQVVELITSGRSGDLGLTNGVSA</sequence>
<name>A0ABR9K8J1_9ACTN</name>
<keyword evidence="5" id="KW-1185">Reference proteome</keyword>
<dbReference type="InterPro" id="IPR003439">
    <property type="entry name" value="ABC_transporter-like_ATP-bd"/>
</dbReference>
<dbReference type="SMART" id="SM00382">
    <property type="entry name" value="AAA"/>
    <property type="match status" value="1"/>
</dbReference>
<dbReference type="Proteomes" id="UP000661607">
    <property type="component" value="Unassembled WGS sequence"/>
</dbReference>